<dbReference type="RefSeq" id="WP_289774220.1">
    <property type="nucleotide sequence ID" value="NZ_JANURU010000016.1"/>
</dbReference>
<keyword evidence="2" id="KW-1185">Reference proteome</keyword>
<evidence type="ECO:0008006" key="3">
    <source>
        <dbReference type="Google" id="ProtNLM"/>
    </source>
</evidence>
<proteinExistence type="predicted"/>
<comment type="caution">
    <text evidence="1">The sequence shown here is derived from an EMBL/GenBank/DDBJ whole genome shotgun (WGS) entry which is preliminary data.</text>
</comment>
<accession>A0ABT7I7A3</accession>
<evidence type="ECO:0000313" key="2">
    <source>
        <dbReference type="Proteomes" id="UP001176223"/>
    </source>
</evidence>
<organism evidence="1 2">
    <name type="scientific">Campylobacter felis</name>
    <dbReference type="NCBI Taxonomy" id="2974565"/>
    <lineage>
        <taxon>Bacteria</taxon>
        <taxon>Pseudomonadati</taxon>
        <taxon>Campylobacterota</taxon>
        <taxon>Epsilonproteobacteria</taxon>
        <taxon>Campylobacterales</taxon>
        <taxon>Campylobacteraceae</taxon>
        <taxon>Campylobacter</taxon>
    </lineage>
</organism>
<feature type="non-terminal residue" evidence="1">
    <location>
        <position position="344"/>
    </location>
</feature>
<reference evidence="1" key="2">
    <citation type="journal article" date="2023" name="Microorganisms">
        <title>Isolation and Genomic Characteristics of Cat-Borne Campylobacter felis sp. nov. and Sheep-Borne Campylobacter ovis sp. nov.</title>
        <authorList>
            <person name="Wang H."/>
            <person name="Li Y."/>
            <person name="Gu Y."/>
            <person name="Zhou G."/>
            <person name="Chen X."/>
            <person name="Zhang X."/>
            <person name="Shao Z."/>
            <person name="Zhang J."/>
            <person name="Zhang M."/>
        </authorList>
    </citation>
    <scope>NUCLEOTIDE SEQUENCE</scope>
    <source>
        <strain evidence="1">XJK33-1</strain>
    </source>
</reference>
<evidence type="ECO:0000313" key="1">
    <source>
        <dbReference type="EMBL" id="MDL0147484.1"/>
    </source>
</evidence>
<sequence>MTFDFDKALEAGYNEQEIYNFLKDNNERQNLGYDFANLEKKHKDFDAIWQSIKSGDKGQLSEAEKREIKRQKRADLLAKREAEKKEFEAEKDVFAKELEEGRFFKNMAEDFIDYFVPIELDEYAIKGLNKLGLDLKTKEQRDKLDKAFLNEAKEKLKKGDEALNMAQKMALFNRHKSSYKKNIEREKAMLKLEAKEGKFSKEEMELIEEDLGFFNTLFNDRNENIKEFKEKRKSEAIINDEIIKAMNTLRQFDEGDLFRNAIFADEKETLAFKQNMLKDAYKIAELQGFDDVGLDKDGHLYFIKNENGKEQKYLVNTGFFDNFWQSFFDSRHEIGGAFIGAIAG</sequence>
<dbReference type="Proteomes" id="UP001176223">
    <property type="component" value="Unassembled WGS sequence"/>
</dbReference>
<name>A0ABT7I7A3_9BACT</name>
<protein>
    <recommendedName>
        <fullName evidence="3">Phage protein</fullName>
    </recommendedName>
</protein>
<gene>
    <name evidence="1" type="ORF">NYG95_07680</name>
</gene>
<reference evidence="1" key="1">
    <citation type="submission" date="2022-08" db="EMBL/GenBank/DDBJ databases">
        <authorList>
            <person name="Wang H."/>
        </authorList>
    </citation>
    <scope>NUCLEOTIDE SEQUENCE</scope>
    <source>
        <strain evidence="1">XJK33-1</strain>
    </source>
</reference>
<dbReference type="EMBL" id="JANURU010000016">
    <property type="protein sequence ID" value="MDL0147484.1"/>
    <property type="molecule type" value="Genomic_DNA"/>
</dbReference>